<dbReference type="PANTHER" id="PTHR37468">
    <property type="entry name" value="SULFATE TRANSPORTER CYSZ"/>
    <property type="match status" value="1"/>
</dbReference>
<dbReference type="OrthoDB" id="3375053at2"/>
<dbReference type="Pfam" id="PF07264">
    <property type="entry name" value="EI24"/>
    <property type="match status" value="1"/>
</dbReference>
<evidence type="ECO:0000256" key="5">
    <source>
        <dbReference type="ARBA" id="ARBA00022605"/>
    </source>
</evidence>
<evidence type="ECO:0000256" key="9">
    <source>
        <dbReference type="ARBA" id="ARBA00023136"/>
    </source>
</evidence>
<feature type="transmembrane region" description="Helical" evidence="10">
    <location>
        <begin position="77"/>
        <end position="102"/>
    </location>
</feature>
<dbReference type="GO" id="GO:0019344">
    <property type="term" value="P:cysteine biosynthetic process"/>
    <property type="evidence" value="ECO:0007669"/>
    <property type="project" value="TreeGrafter"/>
</dbReference>
<evidence type="ECO:0000313" key="12">
    <source>
        <dbReference type="Proteomes" id="UP000198546"/>
    </source>
</evidence>
<keyword evidence="2" id="KW-0813">Transport</keyword>
<evidence type="ECO:0000256" key="2">
    <source>
        <dbReference type="ARBA" id="ARBA00022448"/>
    </source>
</evidence>
<evidence type="ECO:0000256" key="4">
    <source>
        <dbReference type="ARBA" id="ARBA00022519"/>
    </source>
</evidence>
<feature type="transmembrane region" description="Helical" evidence="10">
    <location>
        <begin position="140"/>
        <end position="160"/>
    </location>
</feature>
<keyword evidence="6 10" id="KW-0812">Transmembrane</keyword>
<evidence type="ECO:0000256" key="10">
    <source>
        <dbReference type="SAM" id="Phobius"/>
    </source>
</evidence>
<dbReference type="PANTHER" id="PTHR37468:SF1">
    <property type="entry name" value="SULFATE TRANSPORTER CYSZ"/>
    <property type="match status" value="1"/>
</dbReference>
<dbReference type="AlphaFoldDB" id="A0A1G6YW94"/>
<feature type="transmembrane region" description="Helical" evidence="10">
    <location>
        <begin position="27"/>
        <end position="51"/>
    </location>
</feature>
<sequence length="259" mass="27260">MALIPDALSGVALLPRALRLLARRPRLLGLGLLPPLITTVVLGALLVLLLMNQEALVGLVTGFADDWSPGAAQALRWVVAAALVVGAVAVWILTFSALTLAIGSPLYDRIAEQTEELAGSPPEPVEEPLRVSVTRSVRQSLGLVALSLLLAVPLFLLTLIPVAGTVLGPVASACVGGWMVTTELVSGALERRGRTSLRERWALMRGQRARVLGFGVPVFLLLALPLVAIFVFPVAAAGGTLLARELVGEGQRRDTVDAR</sequence>
<evidence type="ECO:0000256" key="6">
    <source>
        <dbReference type="ARBA" id="ARBA00022692"/>
    </source>
</evidence>
<keyword evidence="7 10" id="KW-1133">Transmembrane helix</keyword>
<dbReference type="InterPro" id="IPR059112">
    <property type="entry name" value="CysZ/EI24"/>
</dbReference>
<evidence type="ECO:0000256" key="1">
    <source>
        <dbReference type="ARBA" id="ARBA00004141"/>
    </source>
</evidence>
<dbReference type="InterPro" id="IPR050480">
    <property type="entry name" value="CysZ-like"/>
</dbReference>
<dbReference type="GO" id="GO:0000103">
    <property type="term" value="P:sulfate assimilation"/>
    <property type="evidence" value="ECO:0007669"/>
    <property type="project" value="TreeGrafter"/>
</dbReference>
<accession>A0A1G6YW94</accession>
<keyword evidence="9 10" id="KW-0472">Membrane</keyword>
<proteinExistence type="predicted"/>
<evidence type="ECO:0000256" key="8">
    <source>
        <dbReference type="ARBA" id="ARBA00023032"/>
    </source>
</evidence>
<organism evidence="11 12">
    <name type="scientific">Auraticoccus monumenti</name>
    <dbReference type="NCBI Taxonomy" id="675864"/>
    <lineage>
        <taxon>Bacteria</taxon>
        <taxon>Bacillati</taxon>
        <taxon>Actinomycetota</taxon>
        <taxon>Actinomycetes</taxon>
        <taxon>Propionibacteriales</taxon>
        <taxon>Propionibacteriaceae</taxon>
        <taxon>Auraticoccus</taxon>
    </lineage>
</organism>
<dbReference type="GO" id="GO:0009675">
    <property type="term" value="F:high-affinity sulfate:proton symporter activity"/>
    <property type="evidence" value="ECO:0007669"/>
    <property type="project" value="TreeGrafter"/>
</dbReference>
<dbReference type="Proteomes" id="UP000198546">
    <property type="component" value="Chromosome i"/>
</dbReference>
<dbReference type="EMBL" id="LT629688">
    <property type="protein sequence ID" value="SDD94343.1"/>
    <property type="molecule type" value="Genomic_DNA"/>
</dbReference>
<dbReference type="GO" id="GO:0005886">
    <property type="term" value="C:plasma membrane"/>
    <property type="evidence" value="ECO:0007669"/>
    <property type="project" value="TreeGrafter"/>
</dbReference>
<gene>
    <name evidence="11" type="ORF">SAMN04489747_2110</name>
</gene>
<dbReference type="RefSeq" id="WP_157677064.1">
    <property type="nucleotide sequence ID" value="NZ_LT629688.1"/>
</dbReference>
<keyword evidence="5" id="KW-0028">Amino-acid biosynthesis</keyword>
<protein>
    <submittedName>
        <fullName evidence="11">CysZ protein</fullName>
    </submittedName>
</protein>
<evidence type="ECO:0000256" key="7">
    <source>
        <dbReference type="ARBA" id="ARBA00022989"/>
    </source>
</evidence>
<keyword evidence="3" id="KW-1003">Cell membrane</keyword>
<feature type="transmembrane region" description="Helical" evidence="10">
    <location>
        <begin position="211"/>
        <end position="236"/>
    </location>
</feature>
<keyword evidence="4" id="KW-0997">Cell inner membrane</keyword>
<comment type="subcellular location">
    <subcellularLocation>
        <location evidence="1">Membrane</location>
        <topology evidence="1">Multi-pass membrane protein</topology>
    </subcellularLocation>
</comment>
<evidence type="ECO:0000256" key="3">
    <source>
        <dbReference type="ARBA" id="ARBA00022475"/>
    </source>
</evidence>
<keyword evidence="12" id="KW-1185">Reference proteome</keyword>
<keyword evidence="8" id="KW-0764">Sulfate transport</keyword>
<evidence type="ECO:0000313" key="11">
    <source>
        <dbReference type="EMBL" id="SDD94343.1"/>
    </source>
</evidence>
<reference evidence="11 12" key="1">
    <citation type="submission" date="2016-10" db="EMBL/GenBank/DDBJ databases">
        <authorList>
            <person name="de Groot N.N."/>
        </authorList>
    </citation>
    <scope>NUCLEOTIDE SEQUENCE [LARGE SCALE GENOMIC DNA]</scope>
    <source>
        <strain evidence="11 12">MON 2.2</strain>
    </source>
</reference>
<name>A0A1G6YW94_9ACTN</name>
<feature type="transmembrane region" description="Helical" evidence="10">
    <location>
        <begin position="166"/>
        <end position="190"/>
    </location>
</feature>